<gene>
    <name evidence="1" type="ORF">J422_06199</name>
</gene>
<dbReference type="EMBL" id="APMM01000050">
    <property type="protein sequence ID" value="ENN95723.1"/>
    <property type="molecule type" value="Genomic_DNA"/>
</dbReference>
<sequence>MGKLKIYRVDATEFNKNVGDFIKKGEFLGYFKNKKVIANENGYICGISFDAENHCLNIIIEIR</sequence>
<dbReference type="RefSeq" id="WP_004593333.1">
    <property type="nucleotide sequence ID" value="NZ_APMM01000050.1"/>
</dbReference>
<evidence type="ECO:0000313" key="1">
    <source>
        <dbReference type="EMBL" id="ENN95723.1"/>
    </source>
</evidence>
<organism evidence="1 2">
    <name type="scientific">Methanocaldococcus villosus KIN24-T80</name>
    <dbReference type="NCBI Taxonomy" id="1069083"/>
    <lineage>
        <taxon>Archaea</taxon>
        <taxon>Methanobacteriati</taxon>
        <taxon>Methanobacteriota</taxon>
        <taxon>Methanomada group</taxon>
        <taxon>Methanococci</taxon>
        <taxon>Methanococcales</taxon>
        <taxon>Methanocaldococcaceae</taxon>
        <taxon>Methanocaldococcus</taxon>
    </lineage>
</organism>
<reference evidence="1 2" key="1">
    <citation type="journal article" date="2013" name="Genome Announc.">
        <title>Draft Genome Sequence of a Highly Flagellated, Fast-Swimming Archaeon, Methanocaldococcus villosus Strain KIN24-T80 (DSM 22612).</title>
        <authorList>
            <person name="Thennarasu S."/>
            <person name="Polireddy D."/>
            <person name="Antony A."/>
            <person name="Yada M.R."/>
            <person name="Algarawi S."/>
            <person name="Sivakumar N."/>
        </authorList>
    </citation>
    <scope>NUCLEOTIDE SEQUENCE [LARGE SCALE GENOMIC DNA]</scope>
    <source>
        <strain evidence="1 2">KIN24-T80</strain>
    </source>
</reference>
<dbReference type="Proteomes" id="UP000053695">
    <property type="component" value="Unassembled WGS sequence"/>
</dbReference>
<evidence type="ECO:0000313" key="2">
    <source>
        <dbReference type="Proteomes" id="UP000053695"/>
    </source>
</evidence>
<protein>
    <submittedName>
        <fullName evidence="1">Uncharacterized protein</fullName>
    </submittedName>
</protein>
<name>N6V086_9EURY</name>
<proteinExistence type="predicted"/>
<dbReference type="OrthoDB" id="380159at2157"/>
<accession>N6V086</accession>
<keyword evidence="2" id="KW-1185">Reference proteome</keyword>
<dbReference type="PATRIC" id="fig|1069083.5.peg.1207"/>
<dbReference type="AlphaFoldDB" id="N6V086"/>
<comment type="caution">
    <text evidence="1">The sequence shown here is derived from an EMBL/GenBank/DDBJ whole genome shotgun (WGS) entry which is preliminary data.</text>
</comment>
<dbReference type="STRING" id="1069083.GCA_000371805_00298"/>